<dbReference type="InterPro" id="IPR028135">
    <property type="entry name" value="Ub_USP-typ"/>
</dbReference>
<dbReference type="OMA" id="FHREEEC"/>
<dbReference type="Ensembl" id="ENSMLUT00000000945.2">
    <property type="protein sequence ID" value="ENSMLUP00000000863.2"/>
    <property type="gene ID" value="ENSMLUG00000000948.2"/>
</dbReference>
<dbReference type="STRING" id="59463.ENSMLUP00000000863"/>
<name>G1NUG5_MYOLU</name>
<feature type="region of interest" description="Disordered" evidence="1">
    <location>
        <begin position="30"/>
        <end position="96"/>
    </location>
</feature>
<dbReference type="Gene3D" id="3.10.20.90">
    <property type="entry name" value="Phosphatidylinositol 3-kinase Catalytic Subunit, Chain A, domain 1"/>
    <property type="match status" value="1"/>
</dbReference>
<feature type="domain" description="Ubiquitin-like" evidence="2">
    <location>
        <begin position="236"/>
        <end position="321"/>
    </location>
</feature>
<dbReference type="EMBL" id="AAPE02052096">
    <property type="status" value="NOT_ANNOTATED_CDS"/>
    <property type="molecule type" value="Genomic_DNA"/>
</dbReference>
<proteinExistence type="predicted"/>
<dbReference type="Pfam" id="PF14836">
    <property type="entry name" value="Ubiquitin_3"/>
    <property type="match status" value="1"/>
</dbReference>
<keyword evidence="4" id="KW-1185">Reference proteome</keyword>
<dbReference type="GeneTree" id="ENSGT00390000006663"/>
<evidence type="ECO:0000313" key="4">
    <source>
        <dbReference type="Proteomes" id="UP000001074"/>
    </source>
</evidence>
<evidence type="ECO:0000313" key="3">
    <source>
        <dbReference type="Ensembl" id="ENSMLUP00000000863.2"/>
    </source>
</evidence>
<feature type="compositionally biased region" description="Acidic residues" evidence="1">
    <location>
        <begin position="217"/>
        <end position="234"/>
    </location>
</feature>
<reference evidence="3" key="3">
    <citation type="submission" date="2025-09" db="UniProtKB">
        <authorList>
            <consortium name="Ensembl"/>
        </authorList>
    </citation>
    <scope>IDENTIFICATION</scope>
</reference>
<reference evidence="3 4" key="1">
    <citation type="journal article" date="2011" name="Nature">
        <title>A high-resolution map of human evolutionary constraint using 29 mammals.</title>
        <authorList>
            <person name="Lindblad-Toh K."/>
            <person name="Garber M."/>
            <person name="Zuk O."/>
            <person name="Lin M.F."/>
            <person name="Parker B.J."/>
            <person name="Washietl S."/>
            <person name="Kheradpour P."/>
            <person name="Ernst J."/>
            <person name="Jordan G."/>
            <person name="Mauceli E."/>
            <person name="Ward L.D."/>
            <person name="Lowe C.B."/>
            <person name="Holloway A.K."/>
            <person name="Clamp M."/>
            <person name="Gnerre S."/>
            <person name="Alfoldi J."/>
            <person name="Beal K."/>
            <person name="Chang J."/>
            <person name="Clawson H."/>
            <person name="Cuff J."/>
            <person name="Di Palma F."/>
            <person name="Fitzgerald S."/>
            <person name="Flicek P."/>
            <person name="Guttman M."/>
            <person name="Hubisz M.J."/>
            <person name="Jaffe D.B."/>
            <person name="Jungreis I."/>
            <person name="Kent W.J."/>
            <person name="Kostka D."/>
            <person name="Lara M."/>
            <person name="Martins A.L."/>
            <person name="Massingham T."/>
            <person name="Moltke I."/>
            <person name="Raney B.J."/>
            <person name="Rasmussen M.D."/>
            <person name="Robinson J."/>
            <person name="Stark A."/>
            <person name="Vilella A.J."/>
            <person name="Wen J."/>
            <person name="Xie X."/>
            <person name="Zody M.C."/>
            <person name="Baldwin J."/>
            <person name="Bloom T."/>
            <person name="Chin C.W."/>
            <person name="Heiman D."/>
            <person name="Nicol R."/>
            <person name="Nusbaum C."/>
            <person name="Young S."/>
            <person name="Wilkinson J."/>
            <person name="Worley K.C."/>
            <person name="Kovar C.L."/>
            <person name="Muzny D.M."/>
            <person name="Gibbs R.A."/>
            <person name="Cree A."/>
            <person name="Dihn H.H."/>
            <person name="Fowler G."/>
            <person name="Jhangiani S."/>
            <person name="Joshi V."/>
            <person name="Lee S."/>
            <person name="Lewis L.R."/>
            <person name="Nazareth L.V."/>
            <person name="Okwuonu G."/>
            <person name="Santibanez J."/>
            <person name="Warren W.C."/>
            <person name="Mardis E.R."/>
            <person name="Weinstock G.M."/>
            <person name="Wilson R.K."/>
            <person name="Delehaunty K."/>
            <person name="Dooling D."/>
            <person name="Fronik C."/>
            <person name="Fulton L."/>
            <person name="Fulton B."/>
            <person name="Graves T."/>
            <person name="Minx P."/>
            <person name="Sodergren E."/>
            <person name="Birney E."/>
            <person name="Margulies E.H."/>
            <person name="Herrero J."/>
            <person name="Green E.D."/>
            <person name="Haussler D."/>
            <person name="Siepel A."/>
            <person name="Goldman N."/>
            <person name="Pollard K.S."/>
            <person name="Pedersen J.S."/>
            <person name="Lander E.S."/>
            <person name="Kellis M."/>
        </authorList>
    </citation>
    <scope>NUCLEOTIDE SEQUENCE [LARGE SCALE GENOMIC DNA]</scope>
</reference>
<reference evidence="3" key="2">
    <citation type="submission" date="2025-08" db="UniProtKB">
        <authorList>
            <consortium name="Ensembl"/>
        </authorList>
    </citation>
    <scope>IDENTIFICATION</scope>
</reference>
<evidence type="ECO:0000259" key="2">
    <source>
        <dbReference type="Pfam" id="PF14836"/>
    </source>
</evidence>
<evidence type="ECO:0000256" key="1">
    <source>
        <dbReference type="SAM" id="MobiDB-lite"/>
    </source>
</evidence>
<feature type="region of interest" description="Disordered" evidence="1">
    <location>
        <begin position="217"/>
        <end position="237"/>
    </location>
</feature>
<dbReference type="FunCoup" id="G1NUG5">
    <property type="interactions" value="2"/>
</dbReference>
<dbReference type="AlphaFoldDB" id="G1NUG5"/>
<feature type="compositionally biased region" description="Basic and acidic residues" evidence="1">
    <location>
        <begin position="58"/>
        <end position="69"/>
    </location>
</feature>
<dbReference type="eggNOG" id="KOG1870">
    <property type="taxonomic scope" value="Eukaryota"/>
</dbReference>
<dbReference type="Proteomes" id="UP000001074">
    <property type="component" value="Unassembled WGS sequence"/>
</dbReference>
<dbReference type="InParanoid" id="G1NUG5"/>
<feature type="region of interest" description="Disordered" evidence="1">
    <location>
        <begin position="1"/>
        <end position="20"/>
    </location>
</feature>
<accession>G1NUG5</accession>
<organism evidence="3 4">
    <name type="scientific">Myotis lucifugus</name>
    <name type="common">Little brown bat</name>
    <dbReference type="NCBI Taxonomy" id="59463"/>
    <lineage>
        <taxon>Eukaryota</taxon>
        <taxon>Metazoa</taxon>
        <taxon>Chordata</taxon>
        <taxon>Craniata</taxon>
        <taxon>Vertebrata</taxon>
        <taxon>Euteleostomi</taxon>
        <taxon>Mammalia</taxon>
        <taxon>Eutheria</taxon>
        <taxon>Laurasiatheria</taxon>
        <taxon>Chiroptera</taxon>
        <taxon>Yangochiroptera</taxon>
        <taxon>Vespertilionidae</taxon>
        <taxon>Myotis</taxon>
    </lineage>
</organism>
<dbReference type="HOGENOM" id="CLU_816260_0_0_1"/>
<sequence length="322" mass="35844">IRVPYQDGEPSSTGRSRKFGTFLHAPASSWWRSTAGRKSSEGTPLGDEARPGSLMMDRQGRVGRKEPRRPAQGHRTPSEALPQRDPSGLGGMRAQTTPSMKFLSFMAPGVEVKWVLPRSQESLGNLSEKVQREEEEEEAAGAPDRIRGHFAQALEVEQGATGPLEVSPEALAVEEQQLQDGDPRPASLKVGATPWNHILTLYKQFQKLAMAKLPLEEDSHDEEEGEEEEMEEEDSSFKLCVPVPLQSPLHKTFRPIDTVGFVESELKKFLEAQQESRLRLRKMRSLEGLEPLVPSEITLESILGDQGLLLQEMDALGNWPPH</sequence>
<protein>
    <recommendedName>
        <fullName evidence="2">Ubiquitin-like domain-containing protein</fullName>
    </recommendedName>
</protein>
<feature type="region of interest" description="Disordered" evidence="1">
    <location>
        <begin position="121"/>
        <end position="148"/>
    </location>
</feature>